<dbReference type="InterPro" id="IPR018712">
    <property type="entry name" value="Tle1-like_cat"/>
</dbReference>
<evidence type="ECO:0000313" key="3">
    <source>
        <dbReference type="EMBL" id="RMZ39605.1"/>
    </source>
</evidence>
<evidence type="ECO:0000256" key="1">
    <source>
        <dbReference type="SAM" id="MobiDB-lite"/>
    </source>
</evidence>
<dbReference type="PANTHER" id="PTHR33840">
    <property type="match status" value="1"/>
</dbReference>
<dbReference type="EMBL" id="QQZZ01000130">
    <property type="protein sequence ID" value="RMZ39605.1"/>
    <property type="molecule type" value="Genomic_DNA"/>
</dbReference>
<dbReference type="AlphaFoldDB" id="A0AB74BZC2"/>
<gene>
    <name evidence="3" type="ORF">CA14_010053</name>
</gene>
<feature type="region of interest" description="Disordered" evidence="1">
    <location>
        <begin position="296"/>
        <end position="361"/>
    </location>
</feature>
<evidence type="ECO:0000313" key="4">
    <source>
        <dbReference type="Proteomes" id="UP000275480"/>
    </source>
</evidence>
<evidence type="ECO:0000259" key="2">
    <source>
        <dbReference type="Pfam" id="PF09994"/>
    </source>
</evidence>
<feature type="domain" description="T6SS Phospholipase effector Tle1-like catalytic" evidence="2">
    <location>
        <begin position="68"/>
        <end position="418"/>
    </location>
</feature>
<sequence length="596" mass="68292">MPTSDAKGRAEGDYRKGLVLDIGITEGQLRHMPSTVVFSVFLQRNYHIAAYNQKQYLSMERAGAADAREFVLCFDGTGYKFRGDEADSNVLKIYRKMLDRNDARQFHYYQPGFGTFTTSIWQTHNTNQNRIRRWFSNTKDAAVGTTFDEHVMDGYRFLMRFYCPGDGIYIFGFSRGAYVARMLAEMLDHIGLLEAGNEGKVRYVWSIFSKWAKCVNSADSDRKKKDDLYTYMKALRETFCRPVSQIRFLGLFDTVNSIPRFELNRNKFLFPFTTKTSARVIRHAVAIDEHRAKFRQDLLSDDNPNTRSTRRKRQGNREPQGHLQQGRCTGEAFYRPVPRVRPQTVNSGNPRIDKEAHKPIGTPYDAGGCPFTENEDTTQDVEEVWFAGCHADIGGGLTLDKDEDLALSHVPLVWMVQEAQRAGLRLDPEKMKLFHCFDDSAGNGSLSGNIEHSIDGQEAGGERDFKTSLWKATINGRVHDFLQYGHGVPWPTVLMWKLVEYLPFRRMALQSDGSWKPIRWPLPLGERRDLPKTAQVHGSVIRRMQANPKYRPGNLLRYGNGKHRSPLEDGIGAWEVHAHRGCLVRETYHKKLSETN</sequence>
<proteinExistence type="predicted"/>
<dbReference type="Pfam" id="PF09994">
    <property type="entry name" value="T6SS_Tle1-like_cat"/>
    <property type="match status" value="1"/>
</dbReference>
<name>A0AB74BZC2_ASPFL</name>
<dbReference type="Proteomes" id="UP000275480">
    <property type="component" value="Unassembled WGS sequence"/>
</dbReference>
<dbReference type="InterPro" id="IPR029058">
    <property type="entry name" value="AB_hydrolase_fold"/>
</dbReference>
<reference evidence="3 4" key="1">
    <citation type="submission" date="2018-07" db="EMBL/GenBank/DDBJ databases">
        <title>Identification of spontaneous genetic mutation associated with occurrence of a yellow conidial color mutant of Aspergillus flavus.</title>
        <authorList>
            <person name="Chang P.-K."/>
            <person name="Mack B.M."/>
            <person name="Scharfenstein L."/>
            <person name="Gilbert M.K."/>
        </authorList>
    </citation>
    <scope>NUCLEOTIDE SEQUENCE [LARGE SCALE GENOMIC DNA]</scope>
    <source>
        <strain evidence="3 4">CA14</strain>
    </source>
</reference>
<dbReference type="PANTHER" id="PTHR33840:SF2">
    <property type="entry name" value="TLE1 PHOSPHOLIPASE DOMAIN-CONTAINING PROTEIN"/>
    <property type="match status" value="1"/>
</dbReference>
<comment type="caution">
    <text evidence="3">The sequence shown here is derived from an EMBL/GenBank/DDBJ whole genome shotgun (WGS) entry which is preliminary data.</text>
</comment>
<accession>A0AB74BZC2</accession>
<organism evidence="3 4">
    <name type="scientific">Aspergillus flavus</name>
    <dbReference type="NCBI Taxonomy" id="5059"/>
    <lineage>
        <taxon>Eukaryota</taxon>
        <taxon>Fungi</taxon>
        <taxon>Dikarya</taxon>
        <taxon>Ascomycota</taxon>
        <taxon>Pezizomycotina</taxon>
        <taxon>Eurotiomycetes</taxon>
        <taxon>Eurotiomycetidae</taxon>
        <taxon>Eurotiales</taxon>
        <taxon>Aspergillaceae</taxon>
        <taxon>Aspergillus</taxon>
        <taxon>Aspergillus subgen. Circumdati</taxon>
    </lineage>
</organism>
<dbReference type="SUPFAM" id="SSF53474">
    <property type="entry name" value="alpha/beta-Hydrolases"/>
    <property type="match status" value="1"/>
</dbReference>
<protein>
    <recommendedName>
        <fullName evidence="2">T6SS Phospholipase effector Tle1-like catalytic domain-containing protein</fullName>
    </recommendedName>
</protein>